<feature type="region of interest" description="Disordered" evidence="1">
    <location>
        <begin position="209"/>
        <end position="246"/>
    </location>
</feature>
<proteinExistence type="predicted"/>
<comment type="caution">
    <text evidence="2">The sequence shown here is derived from an EMBL/GenBank/DDBJ whole genome shotgun (WGS) entry which is preliminary data.</text>
</comment>
<accession>A0ABN1TBD1</accession>
<reference evidence="2 3" key="1">
    <citation type="journal article" date="2019" name="Int. J. Syst. Evol. Microbiol.">
        <title>The Global Catalogue of Microorganisms (GCM) 10K type strain sequencing project: providing services to taxonomists for standard genome sequencing and annotation.</title>
        <authorList>
            <consortium name="The Broad Institute Genomics Platform"/>
            <consortium name="The Broad Institute Genome Sequencing Center for Infectious Disease"/>
            <person name="Wu L."/>
            <person name="Ma J."/>
        </authorList>
    </citation>
    <scope>NUCLEOTIDE SEQUENCE [LARGE SCALE GENOMIC DNA]</scope>
    <source>
        <strain evidence="2 3">JCM 13002</strain>
    </source>
</reference>
<gene>
    <name evidence="2" type="ORF">GCM10009663_10740</name>
</gene>
<evidence type="ECO:0000313" key="2">
    <source>
        <dbReference type="EMBL" id="GAA1072809.1"/>
    </source>
</evidence>
<keyword evidence="3" id="KW-1185">Reference proteome</keyword>
<evidence type="ECO:0000256" key="1">
    <source>
        <dbReference type="SAM" id="MobiDB-lite"/>
    </source>
</evidence>
<protein>
    <recommendedName>
        <fullName evidence="4">DUF2267 domain-containing protein</fullName>
    </recommendedName>
</protein>
<evidence type="ECO:0008006" key="4">
    <source>
        <dbReference type="Google" id="ProtNLM"/>
    </source>
</evidence>
<dbReference type="InterPro" id="IPR018727">
    <property type="entry name" value="DUF2267"/>
</dbReference>
<feature type="compositionally biased region" description="Pro residues" evidence="1">
    <location>
        <begin position="130"/>
        <end position="143"/>
    </location>
</feature>
<name>A0ABN1TBD1_9ACTN</name>
<feature type="region of interest" description="Disordered" evidence="1">
    <location>
        <begin position="124"/>
        <end position="155"/>
    </location>
</feature>
<dbReference type="EMBL" id="BAAALD010000006">
    <property type="protein sequence ID" value="GAA1072809.1"/>
    <property type="molecule type" value="Genomic_DNA"/>
</dbReference>
<dbReference type="Gene3D" id="1.10.490.110">
    <property type="entry name" value="Uncharacterized conserved protein DUF2267"/>
    <property type="match status" value="2"/>
</dbReference>
<dbReference type="Proteomes" id="UP001499987">
    <property type="component" value="Unassembled WGS sequence"/>
</dbReference>
<sequence length="246" mass="25615">MSVRWDAFLAELRGRGEYDTDEEAERAARVVLALLGAHVVGGVRAELAARLPETLALVLLNPLQAAEPLGADRFVRATAVWIEGATEATAPWDVGAVLSTAADAAGDDLVQRVLLQLPRGTTFSSAVPDRAPPAPTGPAPPTPAARTPEGDAMTWHHLVRRVRTTGRYDTGPEAERVLGAVLAVLGSRLTGDERRDLAAVLPARARTVIAAQLPSPGRSPPRRSSKPSPAPSTAASPGPAGTPPPS</sequence>
<dbReference type="InterPro" id="IPR038282">
    <property type="entry name" value="DUF2267_sf"/>
</dbReference>
<dbReference type="Pfam" id="PF10025">
    <property type="entry name" value="DUF2267"/>
    <property type="match status" value="2"/>
</dbReference>
<evidence type="ECO:0000313" key="3">
    <source>
        <dbReference type="Proteomes" id="UP001499987"/>
    </source>
</evidence>
<organism evidence="2 3">
    <name type="scientific">Kitasatospora arboriphila</name>
    <dbReference type="NCBI Taxonomy" id="258052"/>
    <lineage>
        <taxon>Bacteria</taxon>
        <taxon>Bacillati</taxon>
        <taxon>Actinomycetota</taxon>
        <taxon>Actinomycetes</taxon>
        <taxon>Kitasatosporales</taxon>
        <taxon>Streptomycetaceae</taxon>
        <taxon>Kitasatospora</taxon>
    </lineage>
</organism>